<dbReference type="Proteomes" id="UP000033220">
    <property type="component" value="Chromosome DSM 122"/>
</dbReference>
<sequence length="585" mass="62616">MTCATFTPPRTWRPKASATVRLAGARSADVPFLKRSTQGVPMAERVIDVATTPFAGQKPGTSGLRKTVTVFRQPHYLENFVQAVFDVLEGLEGQTLVVGGDGRYFNQEAIQIILRMAAANGVARVLVGRDGLLSTPAASCVIRAHGAFGGLILSASHNPGGPEGDFGIKYNIGNGGPAPERLTEAMYQRSQVLSRYRILDTDTPVDLSREGDRVLGGMRVTVIDPVADYAALMEQLFDFKAIAGLFARGFTLCFDAMHAVTGPYAHALLEDRLGAPRGTVINGTPLPDFGGGHPDPNLTYAPELAALMFGPNAPDFGAASDGDGDRNMILGRGAFVTPSDSLAVLLAHAEHLPGYRGRVTGVARSMPTSRAADRVAEALGLPCFETPTGWKFFGTLLDAKLATFCGEESFGTGSDHVREKDGLWAVLAWLNILAATGSSVADVLREHWARFGRTFYTRHDHEGVDKDAAEALIADLRGPSLVGQTFAGRTVVLHDDFAYTDPVDGSTTQAQGIRLQTDDGARLVVRLSGTGTQGATLRLYLERFEADPAKHGLDAQEALADLVLATRDLLRLRERFGSEKPTVIT</sequence>
<evidence type="ECO:0000256" key="8">
    <source>
        <dbReference type="ARBA" id="ARBA00023235"/>
    </source>
</evidence>
<dbReference type="PRINTS" id="PR00509">
    <property type="entry name" value="PGMPMM"/>
</dbReference>
<dbReference type="InterPro" id="IPR005846">
    <property type="entry name" value="A-D-PHexomutase_a/b/a-III"/>
</dbReference>
<dbReference type="InterPro" id="IPR016055">
    <property type="entry name" value="A-D-PHexomutase_a/b/a-I/II/III"/>
</dbReference>
<evidence type="ECO:0000259" key="11">
    <source>
        <dbReference type="Pfam" id="PF02879"/>
    </source>
</evidence>
<comment type="cofactor">
    <cofactor evidence="2">
        <name>Mg(2+)</name>
        <dbReference type="ChEBI" id="CHEBI:18420"/>
    </cofactor>
</comment>
<dbReference type="Pfam" id="PF02879">
    <property type="entry name" value="PGM_PMM_II"/>
    <property type="match status" value="1"/>
</dbReference>
<evidence type="ECO:0000256" key="7">
    <source>
        <dbReference type="ARBA" id="ARBA00022842"/>
    </source>
</evidence>
<dbReference type="InterPro" id="IPR005841">
    <property type="entry name" value="Alpha-D-phosphohexomutase_SF"/>
</dbReference>
<dbReference type="EMBL" id="HE663493">
    <property type="protein sequence ID" value="CCG07442.1"/>
    <property type="molecule type" value="Genomic_DNA"/>
</dbReference>
<dbReference type="GO" id="GO:0005975">
    <property type="term" value="P:carbohydrate metabolic process"/>
    <property type="evidence" value="ECO:0007669"/>
    <property type="project" value="InterPro"/>
</dbReference>
<dbReference type="SUPFAM" id="SSF55957">
    <property type="entry name" value="Phosphoglucomutase, C-terminal domain"/>
    <property type="match status" value="1"/>
</dbReference>
<evidence type="ECO:0000256" key="2">
    <source>
        <dbReference type="ARBA" id="ARBA00001946"/>
    </source>
</evidence>
<evidence type="ECO:0000313" key="13">
    <source>
        <dbReference type="EMBL" id="CCG07442.1"/>
    </source>
</evidence>
<dbReference type="InterPro" id="IPR036900">
    <property type="entry name" value="A-D-PHexomutase_C_sf"/>
</dbReference>
<evidence type="ECO:0000256" key="9">
    <source>
        <dbReference type="RuleBase" id="RU004326"/>
    </source>
</evidence>
<protein>
    <recommendedName>
        <fullName evidence="4">phosphoglucomutase (alpha-D-glucose-1,6-bisphosphate-dependent)</fullName>
        <ecNumber evidence="4">5.4.2.2</ecNumber>
    </recommendedName>
</protein>
<keyword evidence="14" id="KW-1185">Reference proteome</keyword>
<reference evidence="13 14" key="1">
    <citation type="submission" date="2012-02" db="EMBL/GenBank/DDBJ databases">
        <title>Shotgun genome sequence of Phaeospirillum photometricum DSM 122.</title>
        <authorList>
            <person name="Duquesne K."/>
            <person name="Sturgis J."/>
        </authorList>
    </citation>
    <scope>NUCLEOTIDE SEQUENCE [LARGE SCALE GENOMIC DNA]</scope>
    <source>
        <strain evidence="14">DSM122</strain>
    </source>
</reference>
<dbReference type="EC" id="5.4.2.2" evidence="4"/>
<dbReference type="PATRIC" id="fig|1150469.3.peg.938"/>
<dbReference type="Pfam" id="PF24947">
    <property type="entry name" value="PGM1_C_vert_fung"/>
    <property type="match status" value="1"/>
</dbReference>
<dbReference type="FunFam" id="3.40.120.10:FF:000005">
    <property type="entry name" value="Phosphoglucomutase 5"/>
    <property type="match status" value="1"/>
</dbReference>
<dbReference type="SUPFAM" id="SSF53738">
    <property type="entry name" value="Phosphoglucomutase, first 3 domains"/>
    <property type="match status" value="3"/>
</dbReference>
<dbReference type="GO" id="GO:0005829">
    <property type="term" value="C:cytosol"/>
    <property type="evidence" value="ECO:0007669"/>
    <property type="project" value="TreeGrafter"/>
</dbReference>
<keyword evidence="7 9" id="KW-0460">Magnesium</keyword>
<dbReference type="FunFam" id="3.40.120.10:FF:000004">
    <property type="entry name" value="Phosphoglucomutase 5"/>
    <property type="match status" value="1"/>
</dbReference>
<keyword evidence="5" id="KW-0597">Phosphoprotein</keyword>
<comment type="catalytic activity">
    <reaction evidence="1">
        <text>alpha-D-glucose 1-phosphate = alpha-D-glucose 6-phosphate</text>
        <dbReference type="Rhea" id="RHEA:23536"/>
        <dbReference type="ChEBI" id="CHEBI:58225"/>
        <dbReference type="ChEBI" id="CHEBI:58601"/>
        <dbReference type="EC" id="5.4.2.2"/>
    </reaction>
</comment>
<organism evidence="13 14">
    <name type="scientific">Pararhodospirillum photometricum DSM 122</name>
    <dbReference type="NCBI Taxonomy" id="1150469"/>
    <lineage>
        <taxon>Bacteria</taxon>
        <taxon>Pseudomonadati</taxon>
        <taxon>Pseudomonadota</taxon>
        <taxon>Alphaproteobacteria</taxon>
        <taxon>Rhodospirillales</taxon>
        <taxon>Rhodospirillaceae</taxon>
        <taxon>Pararhodospirillum</taxon>
    </lineage>
</organism>
<evidence type="ECO:0000256" key="4">
    <source>
        <dbReference type="ARBA" id="ARBA00012728"/>
    </source>
</evidence>
<evidence type="ECO:0000313" key="14">
    <source>
        <dbReference type="Proteomes" id="UP000033220"/>
    </source>
</evidence>
<dbReference type="PROSITE" id="PS00710">
    <property type="entry name" value="PGM_PMM"/>
    <property type="match status" value="1"/>
</dbReference>
<dbReference type="Pfam" id="PF02880">
    <property type="entry name" value="PGM_PMM_III"/>
    <property type="match status" value="1"/>
</dbReference>
<proteinExistence type="inferred from homology"/>
<keyword evidence="8 13" id="KW-0413">Isomerase</keyword>
<accession>H6SQX7</accession>
<dbReference type="InterPro" id="IPR005844">
    <property type="entry name" value="A-D-PHexomutase_a/b/a-I"/>
</dbReference>
<dbReference type="InterPro" id="IPR005845">
    <property type="entry name" value="A-D-PHexomutase_a/b/a-II"/>
</dbReference>
<feature type="domain" description="Alpha-D-phosphohexomutase alpha/beta/alpha" evidence="12">
    <location>
        <begin position="339"/>
        <end position="451"/>
    </location>
</feature>
<evidence type="ECO:0000256" key="5">
    <source>
        <dbReference type="ARBA" id="ARBA00022553"/>
    </source>
</evidence>
<dbReference type="PANTHER" id="PTHR22573:SF2">
    <property type="entry name" value="PHOSPHOGLUCOMUTASE"/>
    <property type="match status" value="1"/>
</dbReference>
<feature type="domain" description="Alpha-D-phosphohexomutase alpha/beta/alpha" evidence="11">
    <location>
        <begin position="228"/>
        <end position="330"/>
    </location>
</feature>
<dbReference type="PANTHER" id="PTHR22573">
    <property type="entry name" value="PHOSPHOHEXOMUTASE FAMILY MEMBER"/>
    <property type="match status" value="1"/>
</dbReference>
<evidence type="ECO:0000256" key="6">
    <source>
        <dbReference type="ARBA" id="ARBA00022723"/>
    </source>
</evidence>
<dbReference type="NCBIfam" id="NF005737">
    <property type="entry name" value="PRK07564.1-1"/>
    <property type="match status" value="1"/>
</dbReference>
<dbReference type="AlphaFoldDB" id="H6SQX7"/>
<dbReference type="Gene3D" id="3.30.310.50">
    <property type="entry name" value="Alpha-D-phosphohexomutase, C-terminal domain"/>
    <property type="match status" value="1"/>
</dbReference>
<evidence type="ECO:0000259" key="10">
    <source>
        <dbReference type="Pfam" id="PF02878"/>
    </source>
</evidence>
<dbReference type="InterPro" id="IPR016066">
    <property type="entry name" value="A-D-PHexomutase_CS"/>
</dbReference>
<name>H6SQX7_PARPM</name>
<keyword evidence="6 9" id="KW-0479">Metal-binding</keyword>
<evidence type="ECO:0000256" key="1">
    <source>
        <dbReference type="ARBA" id="ARBA00000443"/>
    </source>
</evidence>
<dbReference type="InterPro" id="IPR045244">
    <property type="entry name" value="PGM"/>
</dbReference>
<comment type="similarity">
    <text evidence="3 9">Belongs to the phosphohexose mutase family.</text>
</comment>
<dbReference type="Gene3D" id="3.40.120.10">
    <property type="entry name" value="Alpha-D-Glucose-1,6-Bisphosphate, subunit A, domain 3"/>
    <property type="match status" value="3"/>
</dbReference>
<dbReference type="HOGENOM" id="CLU_009330_0_1_5"/>
<evidence type="ECO:0000259" key="12">
    <source>
        <dbReference type="Pfam" id="PF02880"/>
    </source>
</evidence>
<dbReference type="FunFam" id="3.30.310.50:FF:000002">
    <property type="entry name" value="Phosphoglucomutase 5"/>
    <property type="match status" value="1"/>
</dbReference>
<dbReference type="eggNOG" id="COG0033">
    <property type="taxonomic scope" value="Bacteria"/>
</dbReference>
<feature type="domain" description="Alpha-D-phosphohexomutase alpha/beta/alpha" evidence="10">
    <location>
        <begin position="57"/>
        <end position="189"/>
    </location>
</feature>
<dbReference type="GO" id="GO:0000287">
    <property type="term" value="F:magnesium ion binding"/>
    <property type="evidence" value="ECO:0007669"/>
    <property type="project" value="InterPro"/>
</dbReference>
<dbReference type="KEGG" id="rpm:RSPPHO_00816"/>
<dbReference type="GO" id="GO:0004614">
    <property type="term" value="F:phosphoglucomutase activity"/>
    <property type="evidence" value="ECO:0007669"/>
    <property type="project" value="UniProtKB-EC"/>
</dbReference>
<evidence type="ECO:0000256" key="3">
    <source>
        <dbReference type="ARBA" id="ARBA00010231"/>
    </source>
</evidence>
<gene>
    <name evidence="13" type="ORF">RSPPHO_00816</name>
</gene>
<dbReference type="Pfam" id="PF02878">
    <property type="entry name" value="PGM_PMM_I"/>
    <property type="match status" value="1"/>
</dbReference>
<dbReference type="STRING" id="1150469.RSPPHO_00816"/>